<evidence type="ECO:0000313" key="3">
    <source>
        <dbReference type="Proteomes" id="UP000319160"/>
    </source>
</evidence>
<evidence type="ECO:0000256" key="1">
    <source>
        <dbReference type="SAM" id="MobiDB-lite"/>
    </source>
</evidence>
<feature type="region of interest" description="Disordered" evidence="1">
    <location>
        <begin position="103"/>
        <end position="123"/>
    </location>
</feature>
<dbReference type="AlphaFoldDB" id="A0A553HS93"/>
<organism evidence="2 3">
    <name type="scientific">Xylaria flabelliformis</name>
    <dbReference type="NCBI Taxonomy" id="2512241"/>
    <lineage>
        <taxon>Eukaryota</taxon>
        <taxon>Fungi</taxon>
        <taxon>Dikarya</taxon>
        <taxon>Ascomycota</taxon>
        <taxon>Pezizomycotina</taxon>
        <taxon>Sordariomycetes</taxon>
        <taxon>Xylariomycetidae</taxon>
        <taxon>Xylariales</taxon>
        <taxon>Xylariaceae</taxon>
        <taxon>Xylaria</taxon>
    </lineage>
</organism>
<accession>A0A553HS93</accession>
<dbReference type="Proteomes" id="UP000319160">
    <property type="component" value="Unassembled WGS sequence"/>
</dbReference>
<protein>
    <submittedName>
        <fullName evidence="2">Uncharacterized protein</fullName>
    </submittedName>
</protein>
<dbReference type="OrthoDB" id="4724997at2759"/>
<sequence>MSQASLLDDCDDRKMRILGSGTRLCPQQSNSDYAPLWWHHIINAQDANNITSTSYDPTAVPRRNIEKNLNSKVSRASCDGKKKPPLKCDESSCSGYNAPNYSRRTSTATSYRHRNSGVAKRQERAFTTKPMPLRPRISDTGNVDTHTAISQASTTDSAADSVRSCEQDSSSTALSLLSDLNHGAIPPCVFHDNTAPTDSDANINTAAQVSVSQEGDSYLANEAPFSEQVEHDFESGDSATSCLSSCEQLAGLSPLLHHDTEFRANFLAAPKDSRHLFLEYYKRTHGGQVIEAESQSEVYWKWDPERQQWFHKDPNTQSVMWFLG</sequence>
<proteinExistence type="predicted"/>
<evidence type="ECO:0000313" key="2">
    <source>
        <dbReference type="EMBL" id="TRX90829.1"/>
    </source>
</evidence>
<comment type="caution">
    <text evidence="2">The sequence shown here is derived from an EMBL/GenBank/DDBJ whole genome shotgun (WGS) entry which is preliminary data.</text>
</comment>
<name>A0A553HS93_9PEZI</name>
<gene>
    <name evidence="2" type="ORF">FHL15_008233</name>
</gene>
<keyword evidence="3" id="KW-1185">Reference proteome</keyword>
<dbReference type="EMBL" id="VFLP01000051">
    <property type="protein sequence ID" value="TRX90829.1"/>
    <property type="molecule type" value="Genomic_DNA"/>
</dbReference>
<reference evidence="3" key="1">
    <citation type="submission" date="2019-06" db="EMBL/GenBank/DDBJ databases">
        <title>Draft genome sequence of the griseofulvin-producing fungus Xylaria cubensis strain G536.</title>
        <authorList>
            <person name="Mead M.E."/>
            <person name="Raja H.A."/>
            <person name="Steenwyk J.L."/>
            <person name="Knowles S.L."/>
            <person name="Oberlies N.H."/>
            <person name="Rokas A."/>
        </authorList>
    </citation>
    <scope>NUCLEOTIDE SEQUENCE [LARGE SCALE GENOMIC DNA]</scope>
    <source>
        <strain evidence="3">G536</strain>
    </source>
</reference>